<keyword evidence="3" id="KW-1185">Reference proteome</keyword>
<keyword evidence="1" id="KW-1133">Transmembrane helix</keyword>
<reference evidence="2 3" key="1">
    <citation type="journal article" date="2014" name="Genome Biol. Evol.">
        <title>The secreted proteins of Achlya hypogyna and Thraustotheca clavata identify the ancestral oomycete secretome and reveal gene acquisitions by horizontal gene transfer.</title>
        <authorList>
            <person name="Misner I."/>
            <person name="Blouin N."/>
            <person name="Leonard G."/>
            <person name="Richards T.A."/>
            <person name="Lane C.E."/>
        </authorList>
    </citation>
    <scope>NUCLEOTIDE SEQUENCE [LARGE SCALE GENOMIC DNA]</scope>
    <source>
        <strain evidence="2 3">ATCC 34112</strain>
    </source>
</reference>
<evidence type="ECO:0000313" key="2">
    <source>
        <dbReference type="EMBL" id="OQS04989.1"/>
    </source>
</evidence>
<accession>A0A1W0A461</accession>
<dbReference type="AlphaFoldDB" id="A0A1W0A461"/>
<organism evidence="2 3">
    <name type="scientific">Thraustotheca clavata</name>
    <dbReference type="NCBI Taxonomy" id="74557"/>
    <lineage>
        <taxon>Eukaryota</taxon>
        <taxon>Sar</taxon>
        <taxon>Stramenopiles</taxon>
        <taxon>Oomycota</taxon>
        <taxon>Saprolegniomycetes</taxon>
        <taxon>Saprolegniales</taxon>
        <taxon>Achlyaceae</taxon>
        <taxon>Thraustotheca</taxon>
    </lineage>
</organism>
<evidence type="ECO:0008006" key="4">
    <source>
        <dbReference type="Google" id="ProtNLM"/>
    </source>
</evidence>
<comment type="caution">
    <text evidence="2">The sequence shown here is derived from an EMBL/GenBank/DDBJ whole genome shotgun (WGS) entry which is preliminary data.</text>
</comment>
<keyword evidence="1" id="KW-0472">Membrane</keyword>
<dbReference type="EMBL" id="JNBS01000519">
    <property type="protein sequence ID" value="OQS04989.1"/>
    <property type="molecule type" value="Genomic_DNA"/>
</dbReference>
<feature type="transmembrane region" description="Helical" evidence="1">
    <location>
        <begin position="28"/>
        <end position="46"/>
    </location>
</feature>
<protein>
    <recommendedName>
        <fullName evidence="4">Fatty acid hydroxylase domain-containing protein</fullName>
    </recommendedName>
</protein>
<feature type="transmembrane region" description="Helical" evidence="1">
    <location>
        <begin position="92"/>
        <end position="115"/>
    </location>
</feature>
<sequence>MNKTKEVSVGLFDAIVHHDKPPLNWLGGGYYFTMTMVLMQFGHFVLLNHYGVVGYFIYMLLVAIFITLDGFVSTSMGKNIVNLRLNGYSDKFILFTMVFNCLGSQALTLLIIHFIGNPQAMHDLLLLSTYSTPMIMAVAANLIATEVLFFAAHKFLHEHWPSIHIMHHCCMNPSHSTNLIFHPIDLAIEFAGPGSIILLNHYTIWQQNLHVLLLSYMIMQIYYAIDHSEWLRTYHFKHHSQLNAVYTIYANYRSTPQLDKLRSLVIKPSKNT</sequence>
<dbReference type="OrthoDB" id="67774at2759"/>
<evidence type="ECO:0000313" key="3">
    <source>
        <dbReference type="Proteomes" id="UP000243217"/>
    </source>
</evidence>
<gene>
    <name evidence="2" type="ORF">THRCLA_02822</name>
</gene>
<feature type="transmembrane region" description="Helical" evidence="1">
    <location>
        <begin position="135"/>
        <end position="156"/>
    </location>
</feature>
<dbReference type="Proteomes" id="UP000243217">
    <property type="component" value="Unassembled WGS sequence"/>
</dbReference>
<name>A0A1W0A461_9STRA</name>
<feature type="transmembrane region" description="Helical" evidence="1">
    <location>
        <begin position="52"/>
        <end position="72"/>
    </location>
</feature>
<proteinExistence type="predicted"/>
<keyword evidence="1" id="KW-0812">Transmembrane</keyword>
<evidence type="ECO:0000256" key="1">
    <source>
        <dbReference type="SAM" id="Phobius"/>
    </source>
</evidence>